<proteinExistence type="inferred from homology"/>
<dbReference type="Proteomes" id="UP000593892">
    <property type="component" value="Chromosome"/>
</dbReference>
<evidence type="ECO:0000313" key="7">
    <source>
        <dbReference type="EMBL" id="QOY90388.1"/>
    </source>
</evidence>
<dbReference type="GO" id="GO:0046872">
    <property type="term" value="F:metal ion binding"/>
    <property type="evidence" value="ECO:0007669"/>
    <property type="project" value="UniProtKB-KW"/>
</dbReference>
<keyword evidence="3" id="KW-0479">Metal-binding</keyword>
<dbReference type="Gene3D" id="1.10.150.900">
    <property type="match status" value="1"/>
</dbReference>
<dbReference type="RefSeq" id="WP_194452052.1">
    <property type="nucleotide sequence ID" value="NZ_CP063849.1"/>
</dbReference>
<dbReference type="InterPro" id="IPR036264">
    <property type="entry name" value="Bact_exopeptidase_dim_dom"/>
</dbReference>
<dbReference type="AlphaFoldDB" id="A0A7S7NVB2"/>
<sequence length="488" mass="52003">MTKRIGLLGVPVVCAVLALAIGRTALLKSRQVRPAGTPALTTLDTSSAPAHLAGAIRIPTISFDDPAKIDGSQLLRLHRYLRETYPRTHAALSVEVVNQYSLLYRWDGASPDAPPILLLGHLDVVPAGEGGPSHGWSVPPFEGRIQDGVVWGRGALDDKVNIIGILEAAELLLARGFKPRRTVYFAFGHDEELTGTGAQAIATLLRTRGVRPELVLDEGGLLASGLLPGVAAPVAAVAIGEKGYLDLELLVEGEGGHSSAPSAHTTVGILSQAITRLEAHPLPARLSGAARQTFDYAAPEMSFPMRFIMGNLWLTSPLVTSIMKNNPSSAAQLRTTGAATVIEGSPKPNMLPQRARAVVNFRLLPGDSAGMVLQHVSDVVADPRVKLRILESHEAPPLADPADPAAKLLQASLGRVYPEAVFVPVLSSGSTDARHYQALTRNLLRFSPIPATGETLQQMHGTNERIPAADFRRAVQFYAQFIQDAGAY</sequence>
<dbReference type="InterPro" id="IPR047177">
    <property type="entry name" value="Pept_M20A"/>
</dbReference>
<evidence type="ECO:0000259" key="6">
    <source>
        <dbReference type="Pfam" id="PF07687"/>
    </source>
</evidence>
<keyword evidence="4 7" id="KW-0378">Hydrolase</keyword>
<dbReference type="EMBL" id="CP063849">
    <property type="protein sequence ID" value="QOY90388.1"/>
    <property type="molecule type" value="Genomic_DNA"/>
</dbReference>
<dbReference type="PANTHER" id="PTHR45962:SF1">
    <property type="entry name" value="N-FATTY-ACYL-AMINO ACID SYNTHASE_HYDROLASE PM20D1"/>
    <property type="match status" value="1"/>
</dbReference>
<organism evidence="7 8">
    <name type="scientific">Paludibaculum fermentans</name>
    <dbReference type="NCBI Taxonomy" id="1473598"/>
    <lineage>
        <taxon>Bacteria</taxon>
        <taxon>Pseudomonadati</taxon>
        <taxon>Acidobacteriota</taxon>
        <taxon>Terriglobia</taxon>
        <taxon>Bryobacterales</taxon>
        <taxon>Bryobacteraceae</taxon>
        <taxon>Paludibaculum</taxon>
    </lineage>
</organism>
<dbReference type="GO" id="GO:0006508">
    <property type="term" value="P:proteolysis"/>
    <property type="evidence" value="ECO:0007669"/>
    <property type="project" value="UniProtKB-KW"/>
</dbReference>
<dbReference type="KEGG" id="pfer:IRI77_10660"/>
<dbReference type="Pfam" id="PF07687">
    <property type="entry name" value="M20_dimer"/>
    <property type="match status" value="1"/>
</dbReference>
<evidence type="ECO:0000256" key="1">
    <source>
        <dbReference type="ARBA" id="ARBA00006247"/>
    </source>
</evidence>
<keyword evidence="5" id="KW-0862">Zinc</keyword>
<evidence type="ECO:0000313" key="8">
    <source>
        <dbReference type="Proteomes" id="UP000593892"/>
    </source>
</evidence>
<gene>
    <name evidence="7" type="ORF">IRI77_10660</name>
</gene>
<keyword evidence="8" id="KW-1185">Reference proteome</keyword>
<protein>
    <submittedName>
        <fullName evidence="7">M20/M25/M40 family metallo-hydrolase</fullName>
    </submittedName>
</protein>
<keyword evidence="2" id="KW-0645">Protease</keyword>
<evidence type="ECO:0000256" key="5">
    <source>
        <dbReference type="ARBA" id="ARBA00022833"/>
    </source>
</evidence>
<dbReference type="SUPFAM" id="SSF53187">
    <property type="entry name" value="Zn-dependent exopeptidases"/>
    <property type="match status" value="1"/>
</dbReference>
<reference evidence="7 8" key="1">
    <citation type="submission" date="2020-10" db="EMBL/GenBank/DDBJ databases">
        <title>Complete genome sequence of Paludibaculum fermentans P105T, a facultatively anaerobic acidobacterium capable of dissimilatory Fe(III) reduction.</title>
        <authorList>
            <person name="Dedysh S.N."/>
            <person name="Beletsky A.V."/>
            <person name="Kulichevskaya I.S."/>
            <person name="Mardanov A.V."/>
            <person name="Ravin N.V."/>
        </authorList>
    </citation>
    <scope>NUCLEOTIDE SEQUENCE [LARGE SCALE GENOMIC DNA]</scope>
    <source>
        <strain evidence="7 8">P105</strain>
    </source>
</reference>
<evidence type="ECO:0000256" key="3">
    <source>
        <dbReference type="ARBA" id="ARBA00022723"/>
    </source>
</evidence>
<evidence type="ECO:0000256" key="4">
    <source>
        <dbReference type="ARBA" id="ARBA00022801"/>
    </source>
</evidence>
<dbReference type="Gene3D" id="3.40.630.10">
    <property type="entry name" value="Zn peptidases"/>
    <property type="match status" value="1"/>
</dbReference>
<comment type="similarity">
    <text evidence="1">Belongs to the peptidase M20A family.</text>
</comment>
<dbReference type="Pfam" id="PF01546">
    <property type="entry name" value="Peptidase_M20"/>
    <property type="match status" value="1"/>
</dbReference>
<evidence type="ECO:0000256" key="2">
    <source>
        <dbReference type="ARBA" id="ARBA00022670"/>
    </source>
</evidence>
<dbReference type="PROSITE" id="PS00758">
    <property type="entry name" value="ARGE_DAPE_CPG2_1"/>
    <property type="match status" value="1"/>
</dbReference>
<accession>A0A7S7NVB2</accession>
<name>A0A7S7NVB2_PALFE</name>
<dbReference type="InterPro" id="IPR002933">
    <property type="entry name" value="Peptidase_M20"/>
</dbReference>
<dbReference type="SUPFAM" id="SSF55031">
    <property type="entry name" value="Bacterial exopeptidase dimerisation domain"/>
    <property type="match status" value="1"/>
</dbReference>
<dbReference type="FunFam" id="3.40.630.10:FF:000027">
    <property type="entry name" value="N-fatty-acyl-amino acid synthase/hydrolase PM20D1"/>
    <property type="match status" value="1"/>
</dbReference>
<dbReference type="InterPro" id="IPR011650">
    <property type="entry name" value="Peptidase_M20_dimer"/>
</dbReference>
<dbReference type="GO" id="GO:0008233">
    <property type="term" value="F:peptidase activity"/>
    <property type="evidence" value="ECO:0007669"/>
    <property type="project" value="UniProtKB-KW"/>
</dbReference>
<dbReference type="PANTHER" id="PTHR45962">
    <property type="entry name" value="N-FATTY-ACYL-AMINO ACID SYNTHASE/HYDROLASE PM20D1"/>
    <property type="match status" value="1"/>
</dbReference>
<dbReference type="InterPro" id="IPR001261">
    <property type="entry name" value="ArgE/DapE_CS"/>
</dbReference>
<dbReference type="Gene3D" id="3.30.70.360">
    <property type="match status" value="1"/>
</dbReference>
<feature type="domain" description="Peptidase M20 dimerisation" evidence="6">
    <location>
        <begin position="239"/>
        <end position="382"/>
    </location>
</feature>